<feature type="region of interest" description="Disordered" evidence="5">
    <location>
        <begin position="76"/>
        <end position="122"/>
    </location>
</feature>
<name>A0AAV3QSA8_LITER</name>
<keyword evidence="8" id="KW-1185">Reference proteome</keyword>
<dbReference type="Pfam" id="PF00643">
    <property type="entry name" value="zf-B_box"/>
    <property type="match status" value="1"/>
</dbReference>
<keyword evidence="1" id="KW-0479">Metal-binding</keyword>
<comment type="caution">
    <text evidence="7">The sequence shown here is derived from an EMBL/GenBank/DDBJ whole genome shotgun (WGS) entry which is preliminary data.</text>
</comment>
<protein>
    <recommendedName>
        <fullName evidence="6">B box-type domain-containing protein</fullName>
    </recommendedName>
</protein>
<dbReference type="CDD" id="cd19821">
    <property type="entry name" value="Bbox1_BBX-like"/>
    <property type="match status" value="1"/>
</dbReference>
<accession>A0AAV3QSA8</accession>
<evidence type="ECO:0000256" key="5">
    <source>
        <dbReference type="SAM" id="MobiDB-lite"/>
    </source>
</evidence>
<feature type="compositionally biased region" description="Acidic residues" evidence="5">
    <location>
        <begin position="88"/>
        <end position="106"/>
    </location>
</feature>
<dbReference type="PANTHER" id="PTHR31717:SF60">
    <property type="entry name" value="B-BOX TYPE ZINC FINGER FAMILY PROTEIN"/>
    <property type="match status" value="1"/>
</dbReference>
<dbReference type="Proteomes" id="UP001454036">
    <property type="component" value="Unassembled WGS sequence"/>
</dbReference>
<sequence length="122" mass="13391">MKKCELCHSVARMYCESDQATLCWDCDSRVHSANFLVSKHSRILLCRSCQSLTPWSASGPKLAPTLSICQSCINTSSNSVLGDTNIQNDDDDDEDDDEDEDDDDGDNQVVPLTSNFPIGPST</sequence>
<evidence type="ECO:0000313" key="7">
    <source>
        <dbReference type="EMBL" id="GAA0165943.1"/>
    </source>
</evidence>
<evidence type="ECO:0000259" key="6">
    <source>
        <dbReference type="PROSITE" id="PS50119"/>
    </source>
</evidence>
<reference evidence="7 8" key="1">
    <citation type="submission" date="2024-01" db="EMBL/GenBank/DDBJ databases">
        <title>The complete chloroplast genome sequence of Lithospermum erythrorhizon: insights into the phylogenetic relationship among Boraginaceae species and the maternal lineages of purple gromwells.</title>
        <authorList>
            <person name="Okada T."/>
            <person name="Watanabe K."/>
        </authorList>
    </citation>
    <scope>NUCLEOTIDE SEQUENCE [LARGE SCALE GENOMIC DNA]</scope>
</reference>
<feature type="domain" description="B box-type" evidence="6">
    <location>
        <begin position="1"/>
        <end position="45"/>
    </location>
</feature>
<organism evidence="7 8">
    <name type="scientific">Lithospermum erythrorhizon</name>
    <name type="common">Purple gromwell</name>
    <name type="synonym">Lithospermum officinale var. erythrorhizon</name>
    <dbReference type="NCBI Taxonomy" id="34254"/>
    <lineage>
        <taxon>Eukaryota</taxon>
        <taxon>Viridiplantae</taxon>
        <taxon>Streptophyta</taxon>
        <taxon>Embryophyta</taxon>
        <taxon>Tracheophyta</taxon>
        <taxon>Spermatophyta</taxon>
        <taxon>Magnoliopsida</taxon>
        <taxon>eudicotyledons</taxon>
        <taxon>Gunneridae</taxon>
        <taxon>Pentapetalae</taxon>
        <taxon>asterids</taxon>
        <taxon>lamiids</taxon>
        <taxon>Boraginales</taxon>
        <taxon>Boraginaceae</taxon>
        <taxon>Boraginoideae</taxon>
        <taxon>Lithospermeae</taxon>
        <taxon>Lithospermum</taxon>
    </lineage>
</organism>
<feature type="compositionally biased region" description="Polar residues" evidence="5">
    <location>
        <begin position="76"/>
        <end position="87"/>
    </location>
</feature>
<dbReference type="InterPro" id="IPR000315">
    <property type="entry name" value="Znf_B-box"/>
</dbReference>
<feature type="compositionally biased region" description="Polar residues" evidence="5">
    <location>
        <begin position="110"/>
        <end position="122"/>
    </location>
</feature>
<dbReference type="AlphaFoldDB" id="A0AAV3QSA8"/>
<dbReference type="EMBL" id="BAABME010022495">
    <property type="protein sequence ID" value="GAA0165943.1"/>
    <property type="molecule type" value="Genomic_DNA"/>
</dbReference>
<evidence type="ECO:0000256" key="2">
    <source>
        <dbReference type="ARBA" id="ARBA00022771"/>
    </source>
</evidence>
<gene>
    <name evidence="7" type="ORF">LIER_40091</name>
</gene>
<evidence type="ECO:0000256" key="4">
    <source>
        <dbReference type="PROSITE-ProRule" id="PRU00024"/>
    </source>
</evidence>
<keyword evidence="2 4" id="KW-0863">Zinc-finger</keyword>
<dbReference type="InterPro" id="IPR049808">
    <property type="entry name" value="CONSTANS-like_Bbox1"/>
</dbReference>
<proteinExistence type="predicted"/>
<evidence type="ECO:0000256" key="1">
    <source>
        <dbReference type="ARBA" id="ARBA00022723"/>
    </source>
</evidence>
<evidence type="ECO:0000313" key="8">
    <source>
        <dbReference type="Proteomes" id="UP001454036"/>
    </source>
</evidence>
<keyword evidence="3" id="KW-0862">Zinc</keyword>
<evidence type="ECO:0000256" key="3">
    <source>
        <dbReference type="ARBA" id="ARBA00022833"/>
    </source>
</evidence>
<dbReference type="GO" id="GO:0008270">
    <property type="term" value="F:zinc ion binding"/>
    <property type="evidence" value="ECO:0007669"/>
    <property type="project" value="UniProtKB-KW"/>
</dbReference>
<dbReference type="PROSITE" id="PS50119">
    <property type="entry name" value="ZF_BBOX"/>
    <property type="match status" value="1"/>
</dbReference>
<dbReference type="SMART" id="SM00336">
    <property type="entry name" value="BBOX"/>
    <property type="match status" value="1"/>
</dbReference>
<dbReference type="PANTHER" id="PTHR31717">
    <property type="entry name" value="ZINC FINGER PROTEIN CONSTANS-LIKE 10"/>
    <property type="match status" value="1"/>
</dbReference>